<dbReference type="GO" id="GO:0004674">
    <property type="term" value="F:protein serine/threonine kinase activity"/>
    <property type="evidence" value="ECO:0007669"/>
    <property type="project" value="UniProtKB-KW"/>
</dbReference>
<dbReference type="Pfam" id="PF00069">
    <property type="entry name" value="Pkinase"/>
    <property type="match status" value="1"/>
</dbReference>
<keyword evidence="11" id="KW-1185">Reference proteome</keyword>
<dbReference type="PROSITE" id="PS00108">
    <property type="entry name" value="PROTEIN_KINASE_ST"/>
    <property type="match status" value="1"/>
</dbReference>
<feature type="binding site" evidence="7">
    <location>
        <position position="47"/>
    </location>
    <ligand>
        <name>ATP</name>
        <dbReference type="ChEBI" id="CHEBI:30616"/>
    </ligand>
</feature>
<dbReference type="InterPro" id="IPR000719">
    <property type="entry name" value="Prot_kinase_dom"/>
</dbReference>
<dbReference type="PROSITE" id="PS00107">
    <property type="entry name" value="PROTEIN_KINASE_ATP"/>
    <property type="match status" value="1"/>
</dbReference>
<gene>
    <name evidence="10" type="ORF">CBZ_12690</name>
</gene>
<dbReference type="SUPFAM" id="SSF56112">
    <property type="entry name" value="Protein kinase-like (PK-like)"/>
    <property type="match status" value="1"/>
</dbReference>
<dbReference type="CDD" id="cd14014">
    <property type="entry name" value="STKc_PknB_like"/>
    <property type="match status" value="1"/>
</dbReference>
<evidence type="ECO:0000256" key="5">
    <source>
        <dbReference type="ARBA" id="ARBA00022777"/>
    </source>
</evidence>
<dbReference type="PANTHER" id="PTHR43289">
    <property type="entry name" value="MITOGEN-ACTIVATED PROTEIN KINASE KINASE KINASE 20-RELATED"/>
    <property type="match status" value="1"/>
</dbReference>
<evidence type="ECO:0000256" key="7">
    <source>
        <dbReference type="PROSITE-ProRule" id="PRU10141"/>
    </source>
</evidence>
<name>A0A402DQ08_9CELL</name>
<comment type="caution">
    <text evidence="10">The sequence shown here is derived from an EMBL/GenBank/DDBJ whole genome shotgun (WGS) entry which is preliminary data.</text>
</comment>
<feature type="domain" description="Protein kinase" evidence="9">
    <location>
        <begin position="18"/>
        <end position="292"/>
    </location>
</feature>
<dbReference type="Gene3D" id="1.10.510.10">
    <property type="entry name" value="Transferase(Phosphotransferase) domain 1"/>
    <property type="match status" value="1"/>
</dbReference>
<dbReference type="Proteomes" id="UP000289954">
    <property type="component" value="Unassembled WGS sequence"/>
</dbReference>
<evidence type="ECO:0000313" key="11">
    <source>
        <dbReference type="Proteomes" id="UP000289954"/>
    </source>
</evidence>
<protein>
    <recommendedName>
        <fullName evidence="1">non-specific serine/threonine protein kinase</fullName>
        <ecNumber evidence="1">2.7.11.1</ecNumber>
    </recommendedName>
</protein>
<dbReference type="EMBL" id="BIMR01000081">
    <property type="protein sequence ID" value="GCE76213.1"/>
    <property type="molecule type" value="Genomic_DNA"/>
</dbReference>
<evidence type="ECO:0000256" key="2">
    <source>
        <dbReference type="ARBA" id="ARBA00022527"/>
    </source>
</evidence>
<sequence length="302" mass="31623">MHVTDLRAPVGATLGRRYRLTEALGSGGSGAVYRAVDQRLDREVAVKLFDLGAADSEEIRRYAAEARVLAGLAHPHLVALLDVGADQVDGVGPVAFLVMELVEGRTLRDTIVDGALPRGLAADVGRQLALALGHAHAAGVVHRDVKPSNVLVSDATVRTGRLDGPWLPVVLADFGIAVSRTSAQASDRRSSSGTASYQSPEQALGRDVGPASDVYSLGLVLLECLTGERAYPGDPLTSSLARLLRPVDVPADLGRDWVRLLAGMTATEPADRPSPTAIAAELRALRSVDPPLPGDPQAEPPA</sequence>
<dbReference type="PROSITE" id="PS50011">
    <property type="entry name" value="PROTEIN_KINASE_DOM"/>
    <property type="match status" value="1"/>
</dbReference>
<accession>A0A402DQ08</accession>
<dbReference type="InterPro" id="IPR017441">
    <property type="entry name" value="Protein_kinase_ATP_BS"/>
</dbReference>
<evidence type="ECO:0000256" key="4">
    <source>
        <dbReference type="ARBA" id="ARBA00022741"/>
    </source>
</evidence>
<evidence type="ECO:0000313" key="10">
    <source>
        <dbReference type="EMBL" id="GCE76213.1"/>
    </source>
</evidence>
<reference evidence="10 11" key="1">
    <citation type="submission" date="2019-01" db="EMBL/GenBank/DDBJ databases">
        <title>Draft genome sequence of Cellulomonas takizawaensis strain TKZ-21.</title>
        <authorList>
            <person name="Yamamura H."/>
            <person name="Hayashi T."/>
            <person name="Hamada M."/>
            <person name="Serisawa Y."/>
            <person name="Matsuyama K."/>
            <person name="Nakagawa Y."/>
            <person name="Otoguro M."/>
            <person name="Yanagida F."/>
            <person name="Hayakawa M."/>
        </authorList>
    </citation>
    <scope>NUCLEOTIDE SEQUENCE [LARGE SCALE GENOMIC DNA]</scope>
    <source>
        <strain evidence="10 11">NBRC12680</strain>
    </source>
</reference>
<evidence type="ECO:0000256" key="8">
    <source>
        <dbReference type="SAM" id="MobiDB-lite"/>
    </source>
</evidence>
<evidence type="ECO:0000256" key="3">
    <source>
        <dbReference type="ARBA" id="ARBA00022679"/>
    </source>
</evidence>
<evidence type="ECO:0000259" key="9">
    <source>
        <dbReference type="PROSITE" id="PS50011"/>
    </source>
</evidence>
<dbReference type="EC" id="2.7.11.1" evidence="1"/>
<dbReference type="OrthoDB" id="9762169at2"/>
<dbReference type="AlphaFoldDB" id="A0A402DQ08"/>
<feature type="compositionally biased region" description="Pro residues" evidence="8">
    <location>
        <begin position="290"/>
        <end position="302"/>
    </location>
</feature>
<dbReference type="InterPro" id="IPR008271">
    <property type="entry name" value="Ser/Thr_kinase_AS"/>
</dbReference>
<keyword evidence="6 7" id="KW-0067">ATP-binding</keyword>
<keyword evidence="2" id="KW-0723">Serine/threonine-protein kinase</keyword>
<keyword evidence="5" id="KW-0418">Kinase</keyword>
<evidence type="ECO:0000256" key="1">
    <source>
        <dbReference type="ARBA" id="ARBA00012513"/>
    </source>
</evidence>
<dbReference type="GO" id="GO:0005524">
    <property type="term" value="F:ATP binding"/>
    <property type="evidence" value="ECO:0007669"/>
    <property type="project" value="UniProtKB-UniRule"/>
</dbReference>
<keyword evidence="4 7" id="KW-0547">Nucleotide-binding</keyword>
<dbReference type="PANTHER" id="PTHR43289:SF6">
    <property type="entry name" value="SERINE_THREONINE-PROTEIN KINASE NEKL-3"/>
    <property type="match status" value="1"/>
</dbReference>
<proteinExistence type="predicted"/>
<organism evidence="10 11">
    <name type="scientific">Cellulomonas biazotea</name>
    <dbReference type="NCBI Taxonomy" id="1709"/>
    <lineage>
        <taxon>Bacteria</taxon>
        <taxon>Bacillati</taxon>
        <taxon>Actinomycetota</taxon>
        <taxon>Actinomycetes</taxon>
        <taxon>Micrococcales</taxon>
        <taxon>Cellulomonadaceae</taxon>
        <taxon>Cellulomonas</taxon>
    </lineage>
</organism>
<dbReference type="Gene3D" id="3.30.200.20">
    <property type="entry name" value="Phosphorylase Kinase, domain 1"/>
    <property type="match status" value="1"/>
</dbReference>
<evidence type="ECO:0000256" key="6">
    <source>
        <dbReference type="ARBA" id="ARBA00022840"/>
    </source>
</evidence>
<feature type="compositionally biased region" description="Polar residues" evidence="8">
    <location>
        <begin position="185"/>
        <end position="201"/>
    </location>
</feature>
<dbReference type="SMART" id="SM00220">
    <property type="entry name" value="S_TKc"/>
    <property type="match status" value="1"/>
</dbReference>
<feature type="region of interest" description="Disordered" evidence="8">
    <location>
        <begin position="281"/>
        <end position="302"/>
    </location>
</feature>
<dbReference type="InterPro" id="IPR011009">
    <property type="entry name" value="Kinase-like_dom_sf"/>
</dbReference>
<feature type="region of interest" description="Disordered" evidence="8">
    <location>
        <begin position="185"/>
        <end position="205"/>
    </location>
</feature>
<keyword evidence="3" id="KW-0808">Transferase</keyword>